<feature type="coiled-coil region" evidence="1">
    <location>
        <begin position="669"/>
        <end position="851"/>
    </location>
</feature>
<dbReference type="RefSeq" id="XP_017781893.1">
    <property type="nucleotide sequence ID" value="XM_017926404.1"/>
</dbReference>
<dbReference type="Gene3D" id="1.10.287.1490">
    <property type="match status" value="1"/>
</dbReference>
<feature type="coiled-coil region" evidence="1">
    <location>
        <begin position="1769"/>
        <end position="1850"/>
    </location>
</feature>
<feature type="compositionally biased region" description="Basic and acidic residues" evidence="2">
    <location>
        <begin position="2516"/>
        <end position="2531"/>
    </location>
</feature>
<dbReference type="GeneID" id="108566500"/>
<keyword evidence="3" id="KW-1185">Reference proteome</keyword>
<feature type="coiled-coil region" evidence="1">
    <location>
        <begin position="1176"/>
        <end position="1366"/>
    </location>
</feature>
<feature type="compositionally biased region" description="Basic residues" evidence="2">
    <location>
        <begin position="2562"/>
        <end position="2573"/>
    </location>
</feature>
<evidence type="ECO:0000256" key="2">
    <source>
        <dbReference type="SAM" id="MobiDB-lite"/>
    </source>
</evidence>
<dbReference type="Proteomes" id="UP000695000">
    <property type="component" value="Unplaced"/>
</dbReference>
<sequence length="2573" mass="300757">MCDPETKCFMIQWEIVLIEWVNCLGIAKHVETVRDLENGEFFINIFRLLSKTTITNFLPEFQSFLKMQYPNVNIQNHPKLSDCDITVLASLLMHYACVYDRRETLTAPLCSNLTEDTQLSIKSFLEGISTHSNEEDLKKIMKIAVKNKESSVSCRTPRLFTCHSGGDSPALGSPLHDFLRTPAYKSGRLQEKDREIKKLRMELQTEKYEKEDMIMEVNEYKGKLKKISQQLNDKSVTISKLHSELIEIDSRDPPHKSRELMEIEKLLKAELQDSQAYIQQLQSEQEDLQNKKEELLKKLQKSEEESCLWQERALMLESKCDSLNDKSKAQDFELNSLRINCNELNALLEEMKSLKRTDTSAYLDVSAEAFKSPKNESHYEDLACSVVEVQLLEVRQENDTLLSTLMESERRSKLLEQELSKVTEDFAKLNDNFADLQKSNNDLESKVLILTETQKHLELGNQGLLVQVAGLTENNEMKQQDLDLMQNSLFDTKSALENSDLLVASIRNDLVTLQKSYDLLQDDLTLRNDQYNSLKIESDNLQKKYEEMLENYKHKQFEAESFQKLYEELDKKIELNLKNLEMIVGVEEIDFTNRIDAFGLLLSKLKDSIETKENNYKIEICKSRELVKGLEEEVNLIKERECISTQTVNKLSLELNLAKQQALTLDVTIEDQTKKIEELNNVIGDLKVNILDLEGLQMVITRKCEELEVHNGELKNKYEVKEEELKQKMCEEEKFKKLIEELDCVRSKLSKEVNEYKEEIMLKNNEFQQKEIDNEAVLLKIGEEAKLMKDEYLEKSHEQLQKINKLNDSIENYEKRIEVLQADLNISEDQCKQKELQLEDVSKLKSQIETEFIKQSEDLRKKIDLLESTLGNLTVDYEKCINERKCLSSQKDELQEQLADLNEEKRNYMKRCDALKNEIMDLADKLAMKEQQCLDKDDVISKANKELLALKLQLENKHEDIKYLKDKTENLHSEKAEIKLQLDGVVNENSNLKTKLNNLIVEIDILEKLTSATKNKNTELESNVSDMFNQLANKNKKLAESVEQLQKVKEETKLEIEKLRQDLEESNRQLEEANEERFTITAGNESKIRKLNDQMVNQNLELDELKRQKISNLQEIEMLREELSFNMSKCTEALQCEKDLKIENELHMNSLSENLHNLVTKYNILDAKHAGIVDELNDTKQCLRVVEDEKQKLEIEMVRTKKQYDEDCLAAAEDYKKQLDDLVEAEEKYQAEIDDLKGYKVEVGKVKEKLNEVIEERTDLLMKIEGLIKSNKDFEDNYNDLNIEHENYLKESASNLERLRSELNCSVNELKQVKEDHQAEIVELETSLRQRVSDLADRKLQFADDIKERDNEIYNLRNKLAEFEETLIKLRFEQSSLKNQLETTEDTKTKFSQLQCAYDILETGKIKFEERYEDLLYKYNHLVDEKQERDDRYRQEISTCEIQIKELQNELCDKVATIGVKELKIQEYTEEIETIKNIVSNMDFEKKEIIKEFESRLEVIEEDSNRKLVEKVSAFKHVKGKYLQIQQEMITLQADYEHLKEDLVSSAQEKQDIERTIREKEDELCAMRNKYESLNSCLSDHESALVNLQDELQKKMSNLEEISAEKKALQNKLSQTAKELEDVQRSREEIFENHSKLIEDTEMNLLRAHDNAVDVKNDLMSRISHLEYEIEAKKEVESLLEQEQKAKKFFELQLLEVTDDRHKHQLTNKKLKEIINRLIFAIRETPVEDDIEDSEHLDQLIVEVEDKLIRIFANMRELDIVIETLQRDKLEVTNKLFSLEKVNESLEEEKTKLIQNYERLHLEKTGLAIEKDKESKCLENVNVQYELLKKKCESDNSEELTAKLQELKASNDKTYSDYMEFVGQLKLVKKDIDSMISQRNSLESAVTALKECNIAVQIRSSFLTEESHKNHYEQRVALETIIEDIQKQFSRYTKMAYNISLNTCQIFEKTVNGILSNKPIKWKIMFKDLDITEILEKLDDLKHNVTNTMEELKIFEKNVEKIDCKVSNQRTLKENVPHQSKVTREDDWRRKYLALKQRMTLVENTKNNFEKRNRQLKDENKKLLQQTPQEVATNNDKQYKALLQQHLESKEEQAKILKDHESKYLMVCQEFEEYRMSDHNHIIERNEDMRKELDSIRSAYTHVLNDKSQDEREISTLRKMLDDRNSELADLHSIKEAYQKLFEENNKLLSEIDTVKYKRNRDREEYVRLLKKESSSDVSKRIQEVREEYEVKLEKMKNKVIEMYKQESDKQLEKAQEEKQNNVALAQTVEKLRSELKMYEFQLRSVESEKTVALKQLSVYQKLETGDRFTGSKESFYINSSRESLPAIGKSYDSRMSGKRASTQSLGRDIVRAVDDRSGRCATLPRNVNSMDIIEEVHISRRTSINAVAPAPIDMEDECDLFNNKFLLDLKEGKCNLASGRDSTSSRMSELAYRNSLCPPHLKSSYPAETQFLNPQRYRDDDLKTGQLDLDDSMSTKLLPIDKPKKKDAGTTTYKKPGPPTPSKHGGRLSLQGSEQHPRDVLRDSNADKTPKRTTPNKLMSLFSRSSLKESSENAVPVTPKGGKKRFSVKKYF</sequence>
<feature type="compositionally biased region" description="Basic and acidic residues" evidence="2">
    <location>
        <begin position="2480"/>
        <end position="2489"/>
    </location>
</feature>
<feature type="coiled-coil region" evidence="1">
    <location>
        <begin position="877"/>
        <end position="1122"/>
    </location>
</feature>
<feature type="coiled-coil region" evidence="1">
    <location>
        <begin position="1522"/>
        <end position="1633"/>
    </location>
</feature>
<proteinExistence type="predicted"/>
<keyword evidence="1" id="KW-0175">Coiled coil</keyword>
<feature type="coiled-coil region" evidence="1">
    <location>
        <begin position="189"/>
        <end position="230"/>
    </location>
</feature>
<evidence type="ECO:0000313" key="3">
    <source>
        <dbReference type="Proteomes" id="UP000695000"/>
    </source>
</evidence>
<evidence type="ECO:0000256" key="1">
    <source>
        <dbReference type="SAM" id="Coils"/>
    </source>
</evidence>
<dbReference type="PANTHER" id="PTHR43941">
    <property type="entry name" value="STRUCTURAL MAINTENANCE OF CHROMOSOMES PROTEIN 2"/>
    <property type="match status" value="1"/>
</dbReference>
<reference evidence="4" key="1">
    <citation type="submission" date="2025-08" db="UniProtKB">
        <authorList>
            <consortium name="RefSeq"/>
        </authorList>
    </citation>
    <scope>IDENTIFICATION</scope>
    <source>
        <tissue evidence="4">Whole Larva</tissue>
    </source>
</reference>
<feature type="coiled-coil region" evidence="1">
    <location>
        <begin position="398"/>
        <end position="446"/>
    </location>
</feature>
<feature type="coiled-coil region" evidence="1">
    <location>
        <begin position="2219"/>
        <end position="2289"/>
    </location>
</feature>
<organism evidence="3 4">
    <name type="scientific">Nicrophorus vespilloides</name>
    <name type="common">Boreal carrion beetle</name>
    <dbReference type="NCBI Taxonomy" id="110193"/>
    <lineage>
        <taxon>Eukaryota</taxon>
        <taxon>Metazoa</taxon>
        <taxon>Ecdysozoa</taxon>
        <taxon>Arthropoda</taxon>
        <taxon>Hexapoda</taxon>
        <taxon>Insecta</taxon>
        <taxon>Pterygota</taxon>
        <taxon>Neoptera</taxon>
        <taxon>Endopterygota</taxon>
        <taxon>Coleoptera</taxon>
        <taxon>Polyphaga</taxon>
        <taxon>Staphyliniformia</taxon>
        <taxon>Silphidae</taxon>
        <taxon>Nicrophorinae</taxon>
        <taxon>Nicrophorus</taxon>
    </lineage>
</organism>
<feature type="coiled-coil region" evidence="1">
    <location>
        <begin position="1971"/>
        <end position="1998"/>
    </location>
</feature>
<accession>A0ABM1N4Z3</accession>
<dbReference type="PANTHER" id="PTHR43941:SF1">
    <property type="entry name" value="STRUCTURAL MAINTENANCE OF CHROMOSOMES PROTEIN 2"/>
    <property type="match status" value="1"/>
</dbReference>
<gene>
    <name evidence="4" type="primary">LOC108566500</name>
</gene>
<protein>
    <submittedName>
        <fullName evidence="4">GRIP and coiled-coil domain-containing protein 2-like</fullName>
    </submittedName>
</protein>
<name>A0ABM1N4Z3_NICVS</name>
<feature type="coiled-coil region" evidence="1">
    <location>
        <begin position="2039"/>
        <end position="2100"/>
    </location>
</feature>
<feature type="coiled-coil region" evidence="1">
    <location>
        <begin position="264"/>
        <end position="305"/>
    </location>
</feature>
<evidence type="ECO:0000313" key="4">
    <source>
        <dbReference type="RefSeq" id="XP_017781893.1"/>
    </source>
</evidence>
<feature type="region of interest" description="Disordered" evidence="2">
    <location>
        <begin position="2438"/>
        <end position="2573"/>
    </location>
</feature>